<sequence>MLSFIAAAQNSKFKNIEGSVTLKPTITLIDLNEFSLIKNDNSSRLNTFNYSEKLNTQLVGLKFDMAKIEIMRDGFIVFSSKDLKRSFFRDFNITYRRAELKRLLPKIPDYSNYDPRNNL</sequence>
<dbReference type="AlphaFoldDB" id="A0A6L6UAP0"/>
<dbReference type="EMBL" id="WOWS01000004">
    <property type="protein sequence ID" value="MUU79019.1"/>
    <property type="molecule type" value="Genomic_DNA"/>
</dbReference>
<comment type="caution">
    <text evidence="1">The sequence shown here is derived from an EMBL/GenBank/DDBJ whole genome shotgun (WGS) entry which is preliminary data.</text>
</comment>
<organism evidence="1 2">
    <name type="scientific">Winogradskyella endarachnes</name>
    <dbReference type="NCBI Taxonomy" id="2681965"/>
    <lineage>
        <taxon>Bacteria</taxon>
        <taxon>Pseudomonadati</taxon>
        <taxon>Bacteroidota</taxon>
        <taxon>Flavobacteriia</taxon>
        <taxon>Flavobacteriales</taxon>
        <taxon>Flavobacteriaceae</taxon>
        <taxon>Winogradskyella</taxon>
    </lineage>
</organism>
<gene>
    <name evidence="1" type="ORF">GN138_11230</name>
</gene>
<dbReference type="Proteomes" id="UP000478208">
    <property type="component" value="Unassembled WGS sequence"/>
</dbReference>
<dbReference type="RefSeq" id="WP_157364097.1">
    <property type="nucleotide sequence ID" value="NZ_WOWS01000004.1"/>
</dbReference>
<evidence type="ECO:0000313" key="1">
    <source>
        <dbReference type="EMBL" id="MUU79019.1"/>
    </source>
</evidence>
<keyword evidence="2" id="KW-1185">Reference proteome</keyword>
<evidence type="ECO:0000313" key="2">
    <source>
        <dbReference type="Proteomes" id="UP000478208"/>
    </source>
</evidence>
<reference evidence="1 2" key="1">
    <citation type="submission" date="2019-12" db="EMBL/GenBank/DDBJ databases">
        <authorList>
            <person name="Li J."/>
        </authorList>
    </citation>
    <scope>NUCLEOTIDE SEQUENCE [LARGE SCALE GENOMIC DNA]</scope>
    <source>
        <strain evidence="1 2">HL2-2</strain>
    </source>
</reference>
<accession>A0A6L6UAP0</accession>
<proteinExistence type="predicted"/>
<name>A0A6L6UAP0_9FLAO</name>
<protein>
    <submittedName>
        <fullName evidence="1">Uncharacterized protein</fullName>
    </submittedName>
</protein>